<proteinExistence type="predicted"/>
<dbReference type="Pfam" id="PF13568">
    <property type="entry name" value="OMP_b-brl_2"/>
    <property type="match status" value="1"/>
</dbReference>
<reference evidence="2 3" key="1">
    <citation type="submission" date="2019-01" db="EMBL/GenBank/DDBJ databases">
        <title>Complete genome sequencing of Aequorivita sp. H23M31.</title>
        <authorList>
            <person name="Bae J.-W."/>
        </authorList>
    </citation>
    <scope>NUCLEOTIDE SEQUENCE [LARGE SCALE GENOMIC DNA]</scope>
    <source>
        <strain evidence="2 3">H23M31</strain>
    </source>
</reference>
<evidence type="ECO:0000313" key="2">
    <source>
        <dbReference type="EMBL" id="QAA80595.1"/>
    </source>
</evidence>
<sequence length="202" mass="22067">MKRLLLTISLAIFISASYSQEIQFGVKGGINLASVGSDGDSDVNTITAFHVGGLMEIALSERFALQPELVYSGQGAKVNRSASREDVIINANAKIKLDYLNIPLLAKYYIFNGFSLEAGPQIGFLLRANTETDLQIQGDLPPELLEIVYAEFEAGSGDIKDRCETLDISLGAGLSYKLENNIFFGVRYNLGLTNIYKDDTRA</sequence>
<accession>A0A410FZZ9</accession>
<gene>
    <name evidence="2" type="ORF">EI546_02105</name>
</gene>
<dbReference type="InterPro" id="IPR025665">
    <property type="entry name" value="Beta-barrel_OMP_2"/>
</dbReference>
<dbReference type="Proteomes" id="UP000285517">
    <property type="component" value="Chromosome"/>
</dbReference>
<name>A0A410FZZ9_9FLAO</name>
<dbReference type="EMBL" id="CP034951">
    <property type="protein sequence ID" value="QAA80595.1"/>
    <property type="molecule type" value="Genomic_DNA"/>
</dbReference>
<protein>
    <submittedName>
        <fullName evidence="2">PorT family protein</fullName>
    </submittedName>
</protein>
<dbReference type="KEGG" id="aev:EI546_02105"/>
<dbReference type="OrthoDB" id="947434at2"/>
<evidence type="ECO:0000259" key="1">
    <source>
        <dbReference type="Pfam" id="PF13568"/>
    </source>
</evidence>
<evidence type="ECO:0000313" key="3">
    <source>
        <dbReference type="Proteomes" id="UP000285517"/>
    </source>
</evidence>
<dbReference type="RefSeq" id="WP_128248992.1">
    <property type="nucleotide sequence ID" value="NZ_CP034951.1"/>
</dbReference>
<keyword evidence="3" id="KW-1185">Reference proteome</keyword>
<feature type="domain" description="Outer membrane protein beta-barrel" evidence="1">
    <location>
        <begin position="19"/>
        <end position="196"/>
    </location>
</feature>
<organism evidence="2 3">
    <name type="scientific">Aequorivita ciconiae</name>
    <dbReference type="NCBI Taxonomy" id="2494375"/>
    <lineage>
        <taxon>Bacteria</taxon>
        <taxon>Pseudomonadati</taxon>
        <taxon>Bacteroidota</taxon>
        <taxon>Flavobacteriia</taxon>
        <taxon>Flavobacteriales</taxon>
        <taxon>Flavobacteriaceae</taxon>
        <taxon>Aequorivita</taxon>
    </lineage>
</organism>
<dbReference type="AlphaFoldDB" id="A0A410FZZ9"/>